<dbReference type="EMBL" id="RDSM01000001">
    <property type="protein sequence ID" value="RXH58140.1"/>
    <property type="molecule type" value="Genomic_DNA"/>
</dbReference>
<evidence type="ECO:0000313" key="1">
    <source>
        <dbReference type="EMBL" id="RXH58140.1"/>
    </source>
</evidence>
<sequence length="62" mass="7462">MKFIHQRKELKTNLKLTKARDILWSLTSRELFTLHVRKRAWSVGEYEDWLSDALVTALLFEK</sequence>
<protein>
    <submittedName>
        <fullName evidence="1">Uncharacterized protein</fullName>
    </submittedName>
</protein>
<dbReference type="Proteomes" id="UP000289437">
    <property type="component" value="Unassembled WGS sequence"/>
</dbReference>
<organism evidence="1 2">
    <name type="scientific">Granulicella sibirica</name>
    <dbReference type="NCBI Taxonomy" id="2479048"/>
    <lineage>
        <taxon>Bacteria</taxon>
        <taxon>Pseudomonadati</taxon>
        <taxon>Acidobacteriota</taxon>
        <taxon>Terriglobia</taxon>
        <taxon>Terriglobales</taxon>
        <taxon>Acidobacteriaceae</taxon>
        <taxon>Granulicella</taxon>
    </lineage>
</organism>
<dbReference type="AlphaFoldDB" id="A0A4Q0T676"/>
<reference evidence="2" key="2">
    <citation type="submission" date="2019-02" db="EMBL/GenBank/DDBJ databases">
        <title>Granulicella sibirica sp. nov., a psychrotolerant acidobacterium isolated from an organic soil layer in forested tundra, West Siberia.</title>
        <authorList>
            <person name="Oshkin I.Y."/>
            <person name="Kulichevskaya I.S."/>
            <person name="Rijpstra W.I.C."/>
            <person name="Sinninghe Damste J.S."/>
            <person name="Rakitin A.L."/>
            <person name="Ravin N.V."/>
            <person name="Dedysh S.N."/>
        </authorList>
    </citation>
    <scope>NUCLEOTIDE SEQUENCE [LARGE SCALE GENOMIC DNA]</scope>
    <source>
        <strain evidence="2">AF10</strain>
    </source>
</reference>
<proteinExistence type="predicted"/>
<reference evidence="1 2" key="1">
    <citation type="submission" date="2018-11" db="EMBL/GenBank/DDBJ databases">
        <authorList>
            <person name="Mardanov A.V."/>
            <person name="Ravin N.V."/>
            <person name="Dedysh S.N."/>
        </authorList>
    </citation>
    <scope>NUCLEOTIDE SEQUENCE [LARGE SCALE GENOMIC DNA]</scope>
    <source>
        <strain evidence="1 2">AF10</strain>
    </source>
</reference>
<name>A0A4Q0T676_9BACT</name>
<accession>A0A4Q0T676</accession>
<evidence type="ECO:0000313" key="2">
    <source>
        <dbReference type="Proteomes" id="UP000289437"/>
    </source>
</evidence>
<keyword evidence="2" id="KW-1185">Reference proteome</keyword>
<comment type="caution">
    <text evidence="1">The sequence shown here is derived from an EMBL/GenBank/DDBJ whole genome shotgun (WGS) entry which is preliminary data.</text>
</comment>
<gene>
    <name evidence="1" type="ORF">GRAN_1450</name>
</gene>